<dbReference type="InterPro" id="IPR036390">
    <property type="entry name" value="WH_DNA-bd_sf"/>
</dbReference>
<keyword evidence="2" id="KW-0805">Transcription regulation</keyword>
<dbReference type="Gene3D" id="1.10.10.10">
    <property type="entry name" value="Winged helix-like DNA-binding domain superfamily/Winged helix DNA-binding domain"/>
    <property type="match status" value="1"/>
</dbReference>
<dbReference type="OrthoDB" id="6988449at2"/>
<name>A0A1G9AN53_9GAMM</name>
<dbReference type="RefSeq" id="WP_090368192.1">
    <property type="nucleotide sequence ID" value="NZ_FNEM01000024.1"/>
</dbReference>
<dbReference type="Gene3D" id="3.40.190.290">
    <property type="match status" value="1"/>
</dbReference>
<dbReference type="InterPro" id="IPR005119">
    <property type="entry name" value="LysR_subst-bd"/>
</dbReference>
<dbReference type="GO" id="GO:0003700">
    <property type="term" value="F:DNA-binding transcription factor activity"/>
    <property type="evidence" value="ECO:0007669"/>
    <property type="project" value="InterPro"/>
</dbReference>
<dbReference type="PANTHER" id="PTHR30126">
    <property type="entry name" value="HTH-TYPE TRANSCRIPTIONAL REGULATOR"/>
    <property type="match status" value="1"/>
</dbReference>
<dbReference type="Proteomes" id="UP000199527">
    <property type="component" value="Unassembled WGS sequence"/>
</dbReference>
<proteinExistence type="inferred from homology"/>
<reference evidence="7" key="1">
    <citation type="submission" date="2016-10" db="EMBL/GenBank/DDBJ databases">
        <authorList>
            <person name="Varghese N."/>
            <person name="Submissions S."/>
        </authorList>
    </citation>
    <scope>NUCLEOTIDE SEQUENCE [LARGE SCALE GENOMIC DNA]</scope>
    <source>
        <strain evidence="7">DSM 23317</strain>
    </source>
</reference>
<dbReference type="Pfam" id="PF00126">
    <property type="entry name" value="HTH_1"/>
    <property type="match status" value="1"/>
</dbReference>
<evidence type="ECO:0000313" key="7">
    <source>
        <dbReference type="Proteomes" id="UP000199527"/>
    </source>
</evidence>
<dbReference type="PROSITE" id="PS50931">
    <property type="entry name" value="HTH_LYSR"/>
    <property type="match status" value="1"/>
</dbReference>
<evidence type="ECO:0000256" key="2">
    <source>
        <dbReference type="ARBA" id="ARBA00023015"/>
    </source>
</evidence>
<gene>
    <name evidence="6" type="ORF">SAMN04488540_12433</name>
</gene>
<dbReference type="Pfam" id="PF03466">
    <property type="entry name" value="LysR_substrate"/>
    <property type="match status" value="1"/>
</dbReference>
<keyword evidence="3 6" id="KW-0238">DNA-binding</keyword>
<sequence length="300" mass="33261">MSLKTTLDQWHTLQAVDQAGSIQGAAAVLNKSHTTLIYGIKKLESQLEVQLVQVVGRRAVLTEQGQALLRRAAPMLEQARDLEWMARQLAEGAEAQITLAMDHLCDRRWLYPPLSRFMARHPGTSVRVRETSLTGTRNAVAQQRCDLAIINVPMGNHLAEAFGNVTMVPVVGSHHELANRSELNNDDLTSQTQIVIRDLGADEQAQDVGWLKAQQRLTVDNFDHAWEALIAGAGFCRLPEHLLAQRPPNSFVRLNLEGGRRYQVPVHLVRPKQARTGLAANALYQELMQDAGPRLTAGNN</sequence>
<dbReference type="SUPFAM" id="SSF46785">
    <property type="entry name" value="Winged helix' DNA-binding domain"/>
    <property type="match status" value="1"/>
</dbReference>
<comment type="similarity">
    <text evidence="1">Belongs to the LysR transcriptional regulatory family.</text>
</comment>
<dbReference type="InterPro" id="IPR000847">
    <property type="entry name" value="LysR_HTH_N"/>
</dbReference>
<dbReference type="AlphaFoldDB" id="A0A1G9AN53"/>
<dbReference type="SUPFAM" id="SSF53850">
    <property type="entry name" value="Periplasmic binding protein-like II"/>
    <property type="match status" value="1"/>
</dbReference>
<protein>
    <submittedName>
        <fullName evidence="6">DNA-binding transcriptional regulator, LysR family</fullName>
    </submittedName>
</protein>
<feature type="domain" description="HTH lysR-type" evidence="5">
    <location>
        <begin position="5"/>
        <end position="62"/>
    </location>
</feature>
<dbReference type="EMBL" id="FNEM01000024">
    <property type="protein sequence ID" value="SDK28671.1"/>
    <property type="molecule type" value="Genomic_DNA"/>
</dbReference>
<evidence type="ECO:0000313" key="6">
    <source>
        <dbReference type="EMBL" id="SDK28671.1"/>
    </source>
</evidence>
<evidence type="ECO:0000256" key="4">
    <source>
        <dbReference type="ARBA" id="ARBA00023163"/>
    </source>
</evidence>
<evidence type="ECO:0000259" key="5">
    <source>
        <dbReference type="PROSITE" id="PS50931"/>
    </source>
</evidence>
<evidence type="ECO:0000256" key="3">
    <source>
        <dbReference type="ARBA" id="ARBA00023125"/>
    </source>
</evidence>
<keyword evidence="4" id="KW-0804">Transcription</keyword>
<dbReference type="InterPro" id="IPR036388">
    <property type="entry name" value="WH-like_DNA-bd_sf"/>
</dbReference>
<organism evidence="6 7">
    <name type="scientific">Ferrimonas sediminum</name>
    <dbReference type="NCBI Taxonomy" id="718193"/>
    <lineage>
        <taxon>Bacteria</taxon>
        <taxon>Pseudomonadati</taxon>
        <taxon>Pseudomonadota</taxon>
        <taxon>Gammaproteobacteria</taxon>
        <taxon>Alteromonadales</taxon>
        <taxon>Ferrimonadaceae</taxon>
        <taxon>Ferrimonas</taxon>
    </lineage>
</organism>
<dbReference type="GO" id="GO:0000976">
    <property type="term" value="F:transcription cis-regulatory region binding"/>
    <property type="evidence" value="ECO:0007669"/>
    <property type="project" value="TreeGrafter"/>
</dbReference>
<evidence type="ECO:0000256" key="1">
    <source>
        <dbReference type="ARBA" id="ARBA00009437"/>
    </source>
</evidence>
<dbReference type="PANTHER" id="PTHR30126:SF88">
    <property type="entry name" value="TRANSCRIPTIONAL REGULATOR-RELATED"/>
    <property type="match status" value="1"/>
</dbReference>
<accession>A0A1G9AN53</accession>
<keyword evidence="7" id="KW-1185">Reference proteome</keyword>